<protein>
    <submittedName>
        <fullName evidence="1">Uncharacterized protein</fullName>
    </submittedName>
</protein>
<reference evidence="1 2" key="1">
    <citation type="submission" date="2024-03" db="EMBL/GenBank/DDBJ databases">
        <title>Two novel species of the genus Flavobacterium exhibiting potentially degradation of complex polysaccharides.</title>
        <authorList>
            <person name="Lian X."/>
        </authorList>
    </citation>
    <scope>NUCLEOTIDE SEQUENCE [LARGE SCALE GENOMIC DNA]</scope>
    <source>
        <strain evidence="2">j3</strain>
    </source>
</reference>
<dbReference type="RefSeq" id="WP_342696283.1">
    <property type="nucleotide sequence ID" value="NZ_JBCGDO010000014.1"/>
</dbReference>
<proteinExistence type="predicted"/>
<organism evidence="1 2">
    <name type="scientific">Flavobacterium aureirubrum</name>
    <dbReference type="NCBI Taxonomy" id="3133147"/>
    <lineage>
        <taxon>Bacteria</taxon>
        <taxon>Pseudomonadati</taxon>
        <taxon>Bacteroidota</taxon>
        <taxon>Flavobacteriia</taxon>
        <taxon>Flavobacteriales</taxon>
        <taxon>Flavobacteriaceae</taxon>
        <taxon>Flavobacterium</taxon>
    </lineage>
</organism>
<evidence type="ECO:0000313" key="1">
    <source>
        <dbReference type="EMBL" id="MEM0543081.1"/>
    </source>
</evidence>
<gene>
    <name evidence="1" type="ORF">WFZ85_10665</name>
</gene>
<name>A0ABU9N739_9FLAO</name>
<sequence>MAKKKTWLDKLKETKQPHIVKLEKAFAGIPAGSRLFIPSPKLIDEYIQHIGYGKRIDSKAMRNDLALEHNADYTCPVTTGIFLRIVAEANFEKLQQGKSLEEITPFWRVVEPNSTLSKKLTFGQEFIADQREAEKINDYIGRQENHSH</sequence>
<dbReference type="EMBL" id="JBCGDO010000014">
    <property type="protein sequence ID" value="MEM0543081.1"/>
    <property type="molecule type" value="Genomic_DNA"/>
</dbReference>
<evidence type="ECO:0000313" key="2">
    <source>
        <dbReference type="Proteomes" id="UP001460072"/>
    </source>
</evidence>
<accession>A0ABU9N739</accession>
<keyword evidence="2" id="KW-1185">Reference proteome</keyword>
<dbReference type="Proteomes" id="UP001460072">
    <property type="component" value="Unassembled WGS sequence"/>
</dbReference>
<comment type="caution">
    <text evidence="1">The sequence shown here is derived from an EMBL/GenBank/DDBJ whole genome shotgun (WGS) entry which is preliminary data.</text>
</comment>